<evidence type="ECO:0000313" key="2">
    <source>
        <dbReference type="EMBL" id="KAF5957923.1"/>
    </source>
</evidence>
<dbReference type="EMBL" id="JACBKZ010000002">
    <property type="protein sequence ID" value="KAF5957923.1"/>
    <property type="molecule type" value="Genomic_DNA"/>
</dbReference>
<evidence type="ECO:0000313" key="3">
    <source>
        <dbReference type="Proteomes" id="UP000593564"/>
    </source>
</evidence>
<reference evidence="3" key="1">
    <citation type="journal article" date="2020" name="Nat. Commun.">
        <title>Genome assembly of wild tea tree DASZ reveals pedigree and selection history of tea varieties.</title>
        <authorList>
            <person name="Zhang W."/>
            <person name="Zhang Y."/>
            <person name="Qiu H."/>
            <person name="Guo Y."/>
            <person name="Wan H."/>
            <person name="Zhang X."/>
            <person name="Scossa F."/>
            <person name="Alseekh S."/>
            <person name="Zhang Q."/>
            <person name="Wang P."/>
            <person name="Xu L."/>
            <person name="Schmidt M.H."/>
            <person name="Jia X."/>
            <person name="Li D."/>
            <person name="Zhu A."/>
            <person name="Guo F."/>
            <person name="Chen W."/>
            <person name="Ni D."/>
            <person name="Usadel B."/>
            <person name="Fernie A.R."/>
            <person name="Wen W."/>
        </authorList>
    </citation>
    <scope>NUCLEOTIDE SEQUENCE [LARGE SCALE GENOMIC DNA]</scope>
    <source>
        <strain evidence="3">cv. G240</strain>
    </source>
</reference>
<reference evidence="2 3" key="2">
    <citation type="submission" date="2020-07" db="EMBL/GenBank/DDBJ databases">
        <title>Genome assembly of wild tea tree DASZ reveals pedigree and selection history of tea varieties.</title>
        <authorList>
            <person name="Zhang W."/>
        </authorList>
    </citation>
    <scope>NUCLEOTIDE SEQUENCE [LARGE SCALE GENOMIC DNA]</scope>
    <source>
        <strain evidence="3">cv. G240</strain>
        <tissue evidence="2">Leaf</tissue>
    </source>
</reference>
<feature type="region of interest" description="Disordered" evidence="1">
    <location>
        <begin position="1"/>
        <end position="28"/>
    </location>
</feature>
<dbReference type="AlphaFoldDB" id="A0A7J7HYL4"/>
<organism evidence="2 3">
    <name type="scientific">Camellia sinensis</name>
    <name type="common">Tea plant</name>
    <name type="synonym">Thea sinensis</name>
    <dbReference type="NCBI Taxonomy" id="4442"/>
    <lineage>
        <taxon>Eukaryota</taxon>
        <taxon>Viridiplantae</taxon>
        <taxon>Streptophyta</taxon>
        <taxon>Embryophyta</taxon>
        <taxon>Tracheophyta</taxon>
        <taxon>Spermatophyta</taxon>
        <taxon>Magnoliopsida</taxon>
        <taxon>eudicotyledons</taxon>
        <taxon>Gunneridae</taxon>
        <taxon>Pentapetalae</taxon>
        <taxon>asterids</taxon>
        <taxon>Ericales</taxon>
        <taxon>Theaceae</taxon>
        <taxon>Camellia</taxon>
    </lineage>
</organism>
<keyword evidence="3" id="KW-1185">Reference proteome</keyword>
<proteinExistence type="predicted"/>
<feature type="compositionally biased region" description="Polar residues" evidence="1">
    <location>
        <begin position="1"/>
        <end position="24"/>
    </location>
</feature>
<evidence type="ECO:0000256" key="1">
    <source>
        <dbReference type="SAM" id="MobiDB-lite"/>
    </source>
</evidence>
<comment type="caution">
    <text evidence="2">The sequence shown here is derived from an EMBL/GenBank/DDBJ whole genome shotgun (WGS) entry which is preliminary data.</text>
</comment>
<accession>A0A7J7HYL4</accession>
<protein>
    <submittedName>
        <fullName evidence="2">Uncharacterized protein</fullName>
    </submittedName>
</protein>
<gene>
    <name evidence="2" type="ORF">HYC85_005148</name>
</gene>
<sequence length="61" mass="6576">MVSKTCKTQTVEEAPFTNQRSNDIGESARVEKVTTSGFMKSLSGNGCEELGINIQILLGRA</sequence>
<dbReference type="Proteomes" id="UP000593564">
    <property type="component" value="Unassembled WGS sequence"/>
</dbReference>
<name>A0A7J7HYL4_CAMSI</name>